<dbReference type="RefSeq" id="WP_021658155.1">
    <property type="nucleotide sequence ID" value="NZ_FQVY01000002.1"/>
</dbReference>
<gene>
    <name evidence="2" type="ORF">GT747_11285</name>
    <name evidence="3" type="ORF">SAMN05444424_1803</name>
</gene>
<evidence type="ECO:0000313" key="3">
    <source>
        <dbReference type="EMBL" id="SHG18965.1"/>
    </source>
</evidence>
<organism evidence="3 4">
    <name type="scientific">Bittarella massiliensis</name>
    <name type="common">ex Durand et al. 2017</name>
    <dbReference type="NCBI Taxonomy" id="1720313"/>
    <lineage>
        <taxon>Bacteria</taxon>
        <taxon>Bacillati</taxon>
        <taxon>Bacillota</taxon>
        <taxon>Clostridia</taxon>
        <taxon>Eubacteriales</taxon>
        <taxon>Oscillospiraceae</taxon>
        <taxon>Bittarella (ex Durand et al. 2017)</taxon>
    </lineage>
</organism>
<dbReference type="AlphaFoldDB" id="A0AAQ1ME52"/>
<dbReference type="EMBL" id="FQVY01000002">
    <property type="protein sequence ID" value="SHG18965.1"/>
    <property type="molecule type" value="Genomic_DNA"/>
</dbReference>
<dbReference type="SMART" id="SM01058">
    <property type="entry name" value="CarD_TRCF"/>
    <property type="match status" value="1"/>
</dbReference>
<dbReference type="Gene3D" id="2.40.10.170">
    <property type="match status" value="1"/>
</dbReference>
<reference evidence="4" key="1">
    <citation type="submission" date="2016-11" db="EMBL/GenBank/DDBJ databases">
        <authorList>
            <person name="Jaros S."/>
            <person name="Januszkiewicz K."/>
            <person name="Wedrychowicz H."/>
        </authorList>
    </citation>
    <scope>NUCLEOTIDE SEQUENCE [LARGE SCALE GENOMIC DNA]</scope>
    <source>
        <strain evidence="4">DSM 4029</strain>
    </source>
</reference>
<reference evidence="3" key="2">
    <citation type="submission" date="2016-11" db="EMBL/GenBank/DDBJ databases">
        <authorList>
            <person name="Varghese N."/>
            <person name="Submissions S."/>
        </authorList>
    </citation>
    <scope>NUCLEOTIDE SEQUENCE</scope>
    <source>
        <strain evidence="3">DSM 4029</strain>
    </source>
</reference>
<protein>
    <submittedName>
        <fullName evidence="3">Transcriptional regulator, CarD family</fullName>
    </submittedName>
</protein>
<dbReference type="InterPro" id="IPR003711">
    <property type="entry name" value="CarD-like/TRCF_RID"/>
</dbReference>
<proteinExistence type="predicted"/>
<dbReference type="Proteomes" id="UP000474718">
    <property type="component" value="Unassembled WGS sequence"/>
</dbReference>
<reference evidence="2 5" key="3">
    <citation type="journal article" date="2019" name="Nat. Med.">
        <title>A library of human gut bacterial isolates paired with longitudinal multiomics data enables mechanistic microbiome research.</title>
        <authorList>
            <person name="Poyet M."/>
            <person name="Groussin M."/>
            <person name="Gibbons S.M."/>
            <person name="Avila-Pacheco J."/>
            <person name="Jiang X."/>
            <person name="Kearney S.M."/>
            <person name="Perrotta A.R."/>
            <person name="Berdy B."/>
            <person name="Zhao S."/>
            <person name="Lieberman T.D."/>
            <person name="Swanson P.K."/>
            <person name="Smith M."/>
            <person name="Roesemann S."/>
            <person name="Alexander J.E."/>
            <person name="Rich S.A."/>
            <person name="Livny J."/>
            <person name="Vlamakis H."/>
            <person name="Clish C."/>
            <person name="Bullock K."/>
            <person name="Deik A."/>
            <person name="Scott J."/>
            <person name="Pierce K.A."/>
            <person name="Xavier R.J."/>
            <person name="Alm E.J."/>
        </authorList>
    </citation>
    <scope>NUCLEOTIDE SEQUENCE [LARGE SCALE GENOMIC DNA]</scope>
    <source>
        <strain evidence="2 5">BIOML-A2</strain>
    </source>
</reference>
<sequence length="175" mass="19571">MFQIGEYVVYENTGVCRVEKVGPPVGIPVSDKERLYYELSPVRGTGTIFIPVDAGAFMRPIITREEGLALLAKLPQLRAEPCADRDQRTLAEHYHSFFESHDCEDLARLIYSIRSKSEETLSQGKKPGKVDLQYQKRAEELLCEELATALGTTFEEIETAIQDEFEGVPSGDAAQ</sequence>
<feature type="domain" description="CarD-like/TRCF RNAP-interacting" evidence="1">
    <location>
        <begin position="1"/>
        <end position="114"/>
    </location>
</feature>
<dbReference type="EMBL" id="WWVX01000008">
    <property type="protein sequence ID" value="MZL70336.1"/>
    <property type="molecule type" value="Genomic_DNA"/>
</dbReference>
<evidence type="ECO:0000313" key="2">
    <source>
        <dbReference type="EMBL" id="MZL70336.1"/>
    </source>
</evidence>
<dbReference type="Proteomes" id="UP000184089">
    <property type="component" value="Unassembled WGS sequence"/>
</dbReference>
<dbReference type="Pfam" id="PF02559">
    <property type="entry name" value="CarD_TRCF_RID"/>
    <property type="match status" value="1"/>
</dbReference>
<comment type="caution">
    <text evidence="3">The sequence shown here is derived from an EMBL/GenBank/DDBJ whole genome shotgun (WGS) entry which is preliminary data.</text>
</comment>
<dbReference type="Gene3D" id="1.20.58.1290">
    <property type="entry name" value="CarD-like, C-terminal domain"/>
    <property type="match status" value="1"/>
</dbReference>
<dbReference type="InterPro" id="IPR036101">
    <property type="entry name" value="CarD-like/TRCF_RID_sf"/>
</dbReference>
<evidence type="ECO:0000259" key="1">
    <source>
        <dbReference type="SMART" id="SM01058"/>
    </source>
</evidence>
<evidence type="ECO:0000313" key="5">
    <source>
        <dbReference type="Proteomes" id="UP000474718"/>
    </source>
</evidence>
<dbReference type="SUPFAM" id="SSF141259">
    <property type="entry name" value="CarD-like"/>
    <property type="match status" value="1"/>
</dbReference>
<keyword evidence="5" id="KW-1185">Reference proteome</keyword>
<dbReference type="InterPro" id="IPR042215">
    <property type="entry name" value="CarD-like_C"/>
</dbReference>
<evidence type="ECO:0000313" key="4">
    <source>
        <dbReference type="Proteomes" id="UP000184089"/>
    </source>
</evidence>
<name>A0AAQ1ME52_9FIRM</name>
<accession>A0AAQ1ME52</accession>